<feature type="domain" description="HTH lysR-type" evidence="5">
    <location>
        <begin position="3"/>
        <end position="60"/>
    </location>
</feature>
<organism evidence="6 7">
    <name type="scientific">Deefgea salmonis</name>
    <dbReference type="NCBI Taxonomy" id="2875502"/>
    <lineage>
        <taxon>Bacteria</taxon>
        <taxon>Pseudomonadati</taxon>
        <taxon>Pseudomonadota</taxon>
        <taxon>Betaproteobacteria</taxon>
        <taxon>Neisseriales</taxon>
        <taxon>Chitinibacteraceae</taxon>
        <taxon>Deefgea</taxon>
    </lineage>
</organism>
<protein>
    <submittedName>
        <fullName evidence="6">LysR family transcriptional regulator</fullName>
    </submittedName>
</protein>
<keyword evidence="2" id="KW-0805">Transcription regulation</keyword>
<dbReference type="InterPro" id="IPR000847">
    <property type="entry name" value="LysR_HTH_N"/>
</dbReference>
<sequence length="310" mass="34662">MSFSFRNVRYFIAVAEAESVTRATQTLNISQSVITEAIKSLEADLGVPLFQRHARGMVLTHAGHQFLRHAHEILAVVRNAQQALNARPDAMTGQLNLGVTGLMSGYFLSYLLDRFRRTLPKVEVRIVEDERGYLEHLLVNGELDLAIVLTSNIENRLALEVEVLQVAPWRIWLPSNHPLLELGSINLKEIANEAMIMLKLDELDDNTTAFWRAAGLKPRVAMRTQSVEAVRSLVATGAGLSILPEMLYRPWSLDGDRLEVRPIQESMPVLEIGVAWRRGSPLSEAAQNFLLIAREFARSRGLPAARIDPS</sequence>
<dbReference type="PANTHER" id="PTHR30346">
    <property type="entry name" value="TRANSCRIPTIONAL DUAL REGULATOR HCAR-RELATED"/>
    <property type="match status" value="1"/>
</dbReference>
<keyword evidence="4" id="KW-0804">Transcription</keyword>
<evidence type="ECO:0000256" key="2">
    <source>
        <dbReference type="ARBA" id="ARBA00023015"/>
    </source>
</evidence>
<dbReference type="PANTHER" id="PTHR30346:SF0">
    <property type="entry name" value="HCA OPERON TRANSCRIPTIONAL ACTIVATOR HCAR"/>
    <property type="match status" value="1"/>
</dbReference>
<accession>A0ABS8BIF2</accession>
<dbReference type="SUPFAM" id="SSF46785">
    <property type="entry name" value="Winged helix' DNA-binding domain"/>
    <property type="match status" value="1"/>
</dbReference>
<comment type="similarity">
    <text evidence="1">Belongs to the LysR transcriptional regulatory family.</text>
</comment>
<comment type="caution">
    <text evidence="6">The sequence shown here is derived from an EMBL/GenBank/DDBJ whole genome shotgun (WGS) entry which is preliminary data.</text>
</comment>
<evidence type="ECO:0000256" key="3">
    <source>
        <dbReference type="ARBA" id="ARBA00023125"/>
    </source>
</evidence>
<dbReference type="SUPFAM" id="SSF53850">
    <property type="entry name" value="Periplasmic binding protein-like II"/>
    <property type="match status" value="1"/>
</dbReference>
<evidence type="ECO:0000313" key="6">
    <source>
        <dbReference type="EMBL" id="MCB5195492.1"/>
    </source>
</evidence>
<evidence type="ECO:0000256" key="1">
    <source>
        <dbReference type="ARBA" id="ARBA00009437"/>
    </source>
</evidence>
<dbReference type="PROSITE" id="PS50931">
    <property type="entry name" value="HTH_LYSR"/>
    <property type="match status" value="1"/>
</dbReference>
<keyword evidence="3" id="KW-0238">DNA-binding</keyword>
<dbReference type="EMBL" id="JAJAWG010000002">
    <property type="protein sequence ID" value="MCB5195492.1"/>
    <property type="molecule type" value="Genomic_DNA"/>
</dbReference>
<gene>
    <name evidence="6" type="ORF">LG219_04200</name>
</gene>
<name>A0ABS8BIF2_9NEIS</name>
<dbReference type="Gene3D" id="3.40.190.10">
    <property type="entry name" value="Periplasmic binding protein-like II"/>
    <property type="match status" value="2"/>
</dbReference>
<dbReference type="Gene3D" id="1.10.10.10">
    <property type="entry name" value="Winged helix-like DNA-binding domain superfamily/Winged helix DNA-binding domain"/>
    <property type="match status" value="1"/>
</dbReference>
<evidence type="ECO:0000256" key="4">
    <source>
        <dbReference type="ARBA" id="ARBA00023163"/>
    </source>
</evidence>
<dbReference type="RefSeq" id="WP_226763291.1">
    <property type="nucleotide sequence ID" value="NZ_JAJAWG010000002.1"/>
</dbReference>
<dbReference type="InterPro" id="IPR036388">
    <property type="entry name" value="WH-like_DNA-bd_sf"/>
</dbReference>
<dbReference type="InterPro" id="IPR005119">
    <property type="entry name" value="LysR_subst-bd"/>
</dbReference>
<proteinExistence type="inferred from homology"/>
<evidence type="ECO:0000259" key="5">
    <source>
        <dbReference type="PROSITE" id="PS50931"/>
    </source>
</evidence>
<keyword evidence="7" id="KW-1185">Reference proteome</keyword>
<dbReference type="PRINTS" id="PR00039">
    <property type="entry name" value="HTHLYSR"/>
</dbReference>
<dbReference type="Pfam" id="PF03466">
    <property type="entry name" value="LysR_substrate"/>
    <property type="match status" value="1"/>
</dbReference>
<dbReference type="Pfam" id="PF00126">
    <property type="entry name" value="HTH_1"/>
    <property type="match status" value="1"/>
</dbReference>
<evidence type="ECO:0000313" key="7">
    <source>
        <dbReference type="Proteomes" id="UP001198034"/>
    </source>
</evidence>
<dbReference type="Proteomes" id="UP001198034">
    <property type="component" value="Unassembled WGS sequence"/>
</dbReference>
<dbReference type="InterPro" id="IPR036390">
    <property type="entry name" value="WH_DNA-bd_sf"/>
</dbReference>
<reference evidence="6 7" key="1">
    <citation type="submission" date="2021-10" db="EMBL/GenBank/DDBJ databases">
        <authorList>
            <person name="Chen M."/>
        </authorList>
    </citation>
    <scope>NUCLEOTIDE SEQUENCE [LARGE SCALE GENOMIC DNA]</scope>
    <source>
        <strain evidence="6 7">H3-26</strain>
    </source>
</reference>